<keyword evidence="4" id="KW-1185">Reference proteome</keyword>
<keyword evidence="1 3" id="KW-0378">Hydrolase</keyword>
<dbReference type="PRINTS" id="PR00412">
    <property type="entry name" value="EPOXHYDRLASE"/>
</dbReference>
<dbReference type="SUPFAM" id="SSF53474">
    <property type="entry name" value="alpha/beta-Hydrolases"/>
    <property type="match status" value="1"/>
</dbReference>
<dbReference type="InterPro" id="IPR000073">
    <property type="entry name" value="AB_hydrolase_1"/>
</dbReference>
<dbReference type="InterPro" id="IPR000639">
    <property type="entry name" value="Epox_hydrolase-like"/>
</dbReference>
<dbReference type="Proteomes" id="UP001500383">
    <property type="component" value="Unassembled WGS sequence"/>
</dbReference>
<evidence type="ECO:0000313" key="4">
    <source>
        <dbReference type="Proteomes" id="UP001500383"/>
    </source>
</evidence>
<dbReference type="InterPro" id="IPR029058">
    <property type="entry name" value="AB_hydrolase_fold"/>
</dbReference>
<organism evidence="3 4">
    <name type="scientific">Dietzia cercidiphylli</name>
    <dbReference type="NCBI Taxonomy" id="498199"/>
    <lineage>
        <taxon>Bacteria</taxon>
        <taxon>Bacillati</taxon>
        <taxon>Actinomycetota</taxon>
        <taxon>Actinomycetes</taxon>
        <taxon>Mycobacteriales</taxon>
        <taxon>Dietziaceae</taxon>
        <taxon>Dietzia</taxon>
    </lineage>
</organism>
<dbReference type="Gene3D" id="3.40.50.1820">
    <property type="entry name" value="alpha/beta hydrolase"/>
    <property type="match status" value="1"/>
</dbReference>
<evidence type="ECO:0000313" key="3">
    <source>
        <dbReference type="EMBL" id="GAA1716157.1"/>
    </source>
</evidence>
<accession>A0ABN2J1L6</accession>
<dbReference type="GO" id="GO:0016787">
    <property type="term" value="F:hydrolase activity"/>
    <property type="evidence" value="ECO:0007669"/>
    <property type="project" value="UniProtKB-KW"/>
</dbReference>
<proteinExistence type="predicted"/>
<name>A0ABN2J1L6_9ACTN</name>
<dbReference type="PANTHER" id="PTHR43329">
    <property type="entry name" value="EPOXIDE HYDROLASE"/>
    <property type="match status" value="1"/>
</dbReference>
<dbReference type="RefSeq" id="WP_182657914.1">
    <property type="nucleotide sequence ID" value="NZ_BAAAQG010000013.1"/>
</dbReference>
<evidence type="ECO:0000256" key="1">
    <source>
        <dbReference type="ARBA" id="ARBA00022801"/>
    </source>
</evidence>
<gene>
    <name evidence="3" type="ORF">GCM10009831_27410</name>
</gene>
<reference evidence="3 4" key="1">
    <citation type="journal article" date="2019" name="Int. J. Syst. Evol. Microbiol.">
        <title>The Global Catalogue of Microorganisms (GCM) 10K type strain sequencing project: providing services to taxonomists for standard genome sequencing and annotation.</title>
        <authorList>
            <consortium name="The Broad Institute Genomics Platform"/>
            <consortium name="The Broad Institute Genome Sequencing Center for Infectious Disease"/>
            <person name="Wu L."/>
            <person name="Ma J."/>
        </authorList>
    </citation>
    <scope>NUCLEOTIDE SEQUENCE [LARGE SCALE GENOMIC DNA]</scope>
    <source>
        <strain evidence="3 4">JCM 16002</strain>
    </source>
</reference>
<dbReference type="Pfam" id="PF00561">
    <property type="entry name" value="Abhydrolase_1"/>
    <property type="match status" value="1"/>
</dbReference>
<dbReference type="EMBL" id="BAAAQG010000013">
    <property type="protein sequence ID" value="GAA1716157.1"/>
    <property type="molecule type" value="Genomic_DNA"/>
</dbReference>
<sequence length="277" mass="30163">MEPQSMTVEIPVGTLDVLDWRTTGPERGTVLALHGFPESPWEWEAVAGVLTQQGLRVVAPAQRGYSAGARPDDVGAYAIEHLSADALAIVDHLGLETVHVLGHDWGASVAWWLAAHNPGRVSSLTVVSVPHLSAFAWALQSDPDQQARSAYFALFRQEGKAEDVLLEDGARRLRAMFDEHVSDELIAKHLEVVGTRAGLTGALNWYRAMRRYDLPDVSVPTTYLWGEDDLAIARAGAEATASRVTGEYRFVPLSGMGHWLPEQAPEEVAAEVLARIG</sequence>
<comment type="caution">
    <text evidence="3">The sequence shown here is derived from an EMBL/GenBank/DDBJ whole genome shotgun (WGS) entry which is preliminary data.</text>
</comment>
<evidence type="ECO:0000259" key="2">
    <source>
        <dbReference type="Pfam" id="PF00561"/>
    </source>
</evidence>
<protein>
    <submittedName>
        <fullName evidence="3">Alpha/beta hydrolase</fullName>
    </submittedName>
</protein>
<feature type="domain" description="AB hydrolase-1" evidence="2">
    <location>
        <begin position="29"/>
        <end position="263"/>
    </location>
</feature>